<accession>A0A837JE85</accession>
<dbReference type="EMBL" id="JAIT01000013">
    <property type="protein sequence ID" value="KLE06378.1"/>
    <property type="molecule type" value="Genomic_DNA"/>
</dbReference>
<dbReference type="AlphaFoldDB" id="A0A837JE85"/>
<evidence type="ECO:0008006" key="3">
    <source>
        <dbReference type="Google" id="ProtNLM"/>
    </source>
</evidence>
<sequence length="329" mass="38925">MITIDKTYQDKLVEYFSKGIYNTNEILKEAQYSSIYLNVKDFLENLTFEENGILKEDVLFSENSNNKKIIEDFFTRLTNRFGPNSRDIFIDTQKINGSIQCDYSSLDNDEQVKCIKKFILEKYENMYTNMRNIHGKELIKSSDISICPYCYRSYIGVIEEEKGKRAITPDLDHFYPKSKYPFLAVTLSNLIPSCLFCNQRAKKAIDFYKTSIYPPNKIFDDIKFDFDPYSGKIFIENYYDLISKIEYKIHLDTFLIQEVYASHREILDNLLSKVTKYRSSKIDDIAEYTAGLTSSEIKKIIFYEYEFMNNKKELLYKSKKDLYEKIVKL</sequence>
<proteinExistence type="predicted"/>
<reference evidence="1 2" key="1">
    <citation type="submission" date="2014-01" db="EMBL/GenBank/DDBJ databases">
        <title>Development of a Comparative Genomic Fingerprinting Assay for High Resolution Genotyping of Arcobacter butzleri.</title>
        <authorList>
            <person name="Webb A.L."/>
            <person name="Inglis G.D."/>
            <person name="Kruczkiewicz P."/>
            <person name="Selinger L.B."/>
            <person name="Taboada E.N."/>
        </authorList>
    </citation>
    <scope>NUCLEOTIDE SEQUENCE [LARGE SCALE GENOMIC DNA]</scope>
    <source>
        <strain evidence="1 2">L352</strain>
    </source>
</reference>
<name>A0A837JE85_9BACT</name>
<dbReference type="RefSeq" id="WP_052947302.1">
    <property type="nucleotide sequence ID" value="NZ_JAIT01000013.1"/>
</dbReference>
<organism evidence="1 2">
    <name type="scientific">Aliarcobacter butzleri L352</name>
    <dbReference type="NCBI Taxonomy" id="1447260"/>
    <lineage>
        <taxon>Bacteria</taxon>
        <taxon>Pseudomonadati</taxon>
        <taxon>Campylobacterota</taxon>
        <taxon>Epsilonproteobacteria</taxon>
        <taxon>Campylobacterales</taxon>
        <taxon>Arcobacteraceae</taxon>
        <taxon>Aliarcobacter</taxon>
    </lineage>
</organism>
<dbReference type="Proteomes" id="UP000035462">
    <property type="component" value="Unassembled WGS sequence"/>
</dbReference>
<dbReference type="Gene3D" id="1.10.30.50">
    <property type="match status" value="1"/>
</dbReference>
<evidence type="ECO:0000313" key="1">
    <source>
        <dbReference type="EMBL" id="KLE06378.1"/>
    </source>
</evidence>
<evidence type="ECO:0000313" key="2">
    <source>
        <dbReference type="Proteomes" id="UP000035462"/>
    </source>
</evidence>
<protein>
    <recommendedName>
        <fullName evidence="3">HNH domain-containing protein</fullName>
    </recommendedName>
</protein>
<gene>
    <name evidence="1" type="ORF">AF77_02020</name>
</gene>
<comment type="caution">
    <text evidence="1">The sequence shown here is derived from an EMBL/GenBank/DDBJ whole genome shotgun (WGS) entry which is preliminary data.</text>
</comment>